<organism evidence="15 16">
    <name type="scientific">Hymenobacter jeongseonensis</name>
    <dbReference type="NCBI Taxonomy" id="2791027"/>
    <lineage>
        <taxon>Bacteria</taxon>
        <taxon>Pseudomonadati</taxon>
        <taxon>Bacteroidota</taxon>
        <taxon>Cytophagia</taxon>
        <taxon>Cytophagales</taxon>
        <taxon>Hymenobacteraceae</taxon>
        <taxon>Hymenobacter</taxon>
    </lineage>
</organism>
<dbReference type="Gene3D" id="2.170.130.10">
    <property type="entry name" value="TonB-dependent receptor, plug domain"/>
    <property type="match status" value="1"/>
</dbReference>
<comment type="caution">
    <text evidence="15">The sequence shown here is derived from an EMBL/GenBank/DDBJ whole genome shotgun (WGS) entry which is preliminary data.</text>
</comment>
<keyword evidence="16" id="KW-1185">Reference proteome</keyword>
<protein>
    <submittedName>
        <fullName evidence="15">TonB-dependent receptor</fullName>
    </submittedName>
</protein>
<keyword evidence="5 12" id="KW-0732">Signal</keyword>
<dbReference type="Gene3D" id="2.40.170.20">
    <property type="entry name" value="TonB-dependent receptor, beta-barrel domain"/>
    <property type="match status" value="1"/>
</dbReference>
<dbReference type="RefSeq" id="WP_196282891.1">
    <property type="nucleotide sequence ID" value="NZ_JADQDQ010000006.1"/>
</dbReference>
<dbReference type="Pfam" id="PF00593">
    <property type="entry name" value="TonB_dep_Rec_b-barrel"/>
    <property type="match status" value="1"/>
</dbReference>
<evidence type="ECO:0000256" key="8">
    <source>
        <dbReference type="ARBA" id="ARBA00023170"/>
    </source>
</evidence>
<reference evidence="15 16" key="1">
    <citation type="submission" date="2020-11" db="EMBL/GenBank/DDBJ databases">
        <authorList>
            <person name="Kim M.K."/>
        </authorList>
    </citation>
    <scope>NUCLEOTIDE SEQUENCE [LARGE SCALE GENOMIC DNA]</scope>
    <source>
        <strain evidence="15 16">BT683</strain>
    </source>
</reference>
<evidence type="ECO:0000256" key="2">
    <source>
        <dbReference type="ARBA" id="ARBA00022448"/>
    </source>
</evidence>
<feature type="chain" id="PRO_5047367224" evidence="12">
    <location>
        <begin position="29"/>
        <end position="668"/>
    </location>
</feature>
<evidence type="ECO:0000313" key="16">
    <source>
        <dbReference type="Proteomes" id="UP000597617"/>
    </source>
</evidence>
<gene>
    <name evidence="15" type="ORF">I2I05_13990</name>
</gene>
<dbReference type="PANTHER" id="PTHR30069">
    <property type="entry name" value="TONB-DEPENDENT OUTER MEMBRANE RECEPTOR"/>
    <property type="match status" value="1"/>
</dbReference>
<proteinExistence type="inferred from homology"/>
<keyword evidence="2 10" id="KW-0813">Transport</keyword>
<evidence type="ECO:0000256" key="12">
    <source>
        <dbReference type="SAM" id="SignalP"/>
    </source>
</evidence>
<keyword evidence="9 10" id="KW-0998">Cell outer membrane</keyword>
<dbReference type="InterPro" id="IPR037066">
    <property type="entry name" value="Plug_dom_sf"/>
</dbReference>
<dbReference type="InterPro" id="IPR012910">
    <property type="entry name" value="Plug_dom"/>
</dbReference>
<evidence type="ECO:0000256" key="1">
    <source>
        <dbReference type="ARBA" id="ARBA00004571"/>
    </source>
</evidence>
<dbReference type="EMBL" id="JADQDQ010000006">
    <property type="protein sequence ID" value="MBF9238512.1"/>
    <property type="molecule type" value="Genomic_DNA"/>
</dbReference>
<dbReference type="InterPro" id="IPR000531">
    <property type="entry name" value="Beta-barrel_TonB"/>
</dbReference>
<evidence type="ECO:0000256" key="7">
    <source>
        <dbReference type="ARBA" id="ARBA00023136"/>
    </source>
</evidence>
<sequence length="668" mass="72074">MHLFNFGRAGWRQSLLGLLLAGPGVALGQQPGPAAAPPDSARLSRRQHRLAEVQVRAVGPERFAVGSRRFELDSAVLAQYRGANLADVLQARTPLVLKNYGPGQLATIALRGTSAQHTAVLWNGLNIMLPTLGQNDFSLLPAGANTRVAVQPGPAAALYGSGAIGGAVLLNTDPDWRPGSRGSVQADAGSFGLAGGSLEARTTTPTVAVRIAASYREAQNNYSYVLREARGPVRYTLRNAALRHQWSISPDVAWRIGKAGEVTAAAWLTDADREIQAGVNVVGSEARERDQSRRLVLGYRHVAARQQWAVRGAWFEDIINYRDGGTPSNSRVRTSQAQAEHTSALGARGSLRVGAEAQHFAALVDGYGSETITENRAAAFALLRYDPRPALRLSANLRQAALPAGLAPLTPTVGVEWDLLPARPDTLSYSSASQLTIKASAARSYRAPTLNERYWLPGGNTALRPELGAGAEAGLRYRQRRGRRITMEAELTAFRQDVDHWVQWLPSTSTGIWSPRNLRQVRSQGLEASTAVHLRQGSYQGGAQLAYHFTDTRKIQGSAADSDPVGVQLAFVPRHQASLSTDHRWRDWLVSGTFVFSSFRYTNASGTDFLPSTSLLGATVGRTVRGPAGTSVLLLVQAANLLNHTYYSYPGRPAPPRTLGASLRLSWN</sequence>
<keyword evidence="3 10" id="KW-1134">Transmembrane beta strand</keyword>
<feature type="domain" description="TonB-dependent receptor plug" evidence="14">
    <location>
        <begin position="73"/>
        <end position="167"/>
    </location>
</feature>
<feature type="signal peptide" evidence="12">
    <location>
        <begin position="1"/>
        <end position="28"/>
    </location>
</feature>
<evidence type="ECO:0000256" key="11">
    <source>
        <dbReference type="RuleBase" id="RU003357"/>
    </source>
</evidence>
<evidence type="ECO:0000256" key="10">
    <source>
        <dbReference type="PROSITE-ProRule" id="PRU01360"/>
    </source>
</evidence>
<evidence type="ECO:0000256" key="9">
    <source>
        <dbReference type="ARBA" id="ARBA00023237"/>
    </source>
</evidence>
<evidence type="ECO:0000256" key="3">
    <source>
        <dbReference type="ARBA" id="ARBA00022452"/>
    </source>
</evidence>
<evidence type="ECO:0000256" key="6">
    <source>
        <dbReference type="ARBA" id="ARBA00023077"/>
    </source>
</evidence>
<dbReference type="SUPFAM" id="SSF56935">
    <property type="entry name" value="Porins"/>
    <property type="match status" value="1"/>
</dbReference>
<keyword evidence="8 15" id="KW-0675">Receptor</keyword>
<dbReference type="Pfam" id="PF07715">
    <property type="entry name" value="Plug"/>
    <property type="match status" value="1"/>
</dbReference>
<evidence type="ECO:0000313" key="15">
    <source>
        <dbReference type="EMBL" id="MBF9238512.1"/>
    </source>
</evidence>
<keyword evidence="6 11" id="KW-0798">TonB box</keyword>
<dbReference type="PROSITE" id="PS52016">
    <property type="entry name" value="TONB_DEPENDENT_REC_3"/>
    <property type="match status" value="1"/>
</dbReference>
<comment type="subcellular location">
    <subcellularLocation>
        <location evidence="1 10">Cell outer membrane</location>
        <topology evidence="1 10">Multi-pass membrane protein</topology>
    </subcellularLocation>
</comment>
<keyword evidence="4 10" id="KW-0812">Transmembrane</keyword>
<dbReference type="PANTHER" id="PTHR30069:SF29">
    <property type="entry name" value="HEMOGLOBIN AND HEMOGLOBIN-HAPTOGLOBIN-BINDING PROTEIN 1-RELATED"/>
    <property type="match status" value="1"/>
</dbReference>
<evidence type="ECO:0000259" key="14">
    <source>
        <dbReference type="Pfam" id="PF07715"/>
    </source>
</evidence>
<dbReference type="InterPro" id="IPR036942">
    <property type="entry name" value="Beta-barrel_TonB_sf"/>
</dbReference>
<dbReference type="InterPro" id="IPR039426">
    <property type="entry name" value="TonB-dep_rcpt-like"/>
</dbReference>
<evidence type="ECO:0000256" key="4">
    <source>
        <dbReference type="ARBA" id="ARBA00022692"/>
    </source>
</evidence>
<comment type="similarity">
    <text evidence="10 11">Belongs to the TonB-dependent receptor family.</text>
</comment>
<feature type="domain" description="TonB-dependent receptor-like beta-barrel" evidence="13">
    <location>
        <begin position="284"/>
        <end position="621"/>
    </location>
</feature>
<evidence type="ECO:0000259" key="13">
    <source>
        <dbReference type="Pfam" id="PF00593"/>
    </source>
</evidence>
<name>A0ABS0IK32_9BACT</name>
<evidence type="ECO:0000256" key="5">
    <source>
        <dbReference type="ARBA" id="ARBA00022729"/>
    </source>
</evidence>
<keyword evidence="7 10" id="KW-0472">Membrane</keyword>
<dbReference type="Proteomes" id="UP000597617">
    <property type="component" value="Unassembled WGS sequence"/>
</dbReference>
<accession>A0ABS0IK32</accession>